<dbReference type="InterPro" id="IPR038717">
    <property type="entry name" value="Tc1-like_DDE_dom"/>
</dbReference>
<evidence type="ECO:0000259" key="1">
    <source>
        <dbReference type="Pfam" id="PF13358"/>
    </source>
</evidence>
<dbReference type="STRING" id="91626.A0A0C9M408"/>
<dbReference type="GO" id="GO:0003676">
    <property type="term" value="F:nucleic acid binding"/>
    <property type="evidence" value="ECO:0007669"/>
    <property type="project" value="InterPro"/>
</dbReference>
<dbReference type="Proteomes" id="UP000053815">
    <property type="component" value="Unassembled WGS sequence"/>
</dbReference>
<dbReference type="InterPro" id="IPR036397">
    <property type="entry name" value="RNaseH_sf"/>
</dbReference>
<dbReference type="AlphaFoldDB" id="A0A0C9M408"/>
<evidence type="ECO:0000313" key="2">
    <source>
        <dbReference type="EMBL" id="GAN00939.1"/>
    </source>
</evidence>
<evidence type="ECO:0000313" key="3">
    <source>
        <dbReference type="Proteomes" id="UP000053815"/>
    </source>
</evidence>
<keyword evidence="3" id="KW-1185">Reference proteome</keyword>
<dbReference type="Pfam" id="PF13358">
    <property type="entry name" value="DDE_3"/>
    <property type="match status" value="1"/>
</dbReference>
<name>A0A0C9M408_9FUNG</name>
<accession>A0A0C9M408</accession>
<proteinExistence type="predicted"/>
<sequence length="81" mass="9345">MKKNKRTSADFVNQVYDGQLVAFLQEFDDPVLMEDGASIHQAAPANQWREERGVSKLIWPTQSPDMNPIQNVWKTMKDESH</sequence>
<reference evidence="2" key="1">
    <citation type="submission" date="2014-09" db="EMBL/GenBank/DDBJ databases">
        <title>Draft genome sequence of an oleaginous Mucoromycotina fungus Mucor ambiguus NBRC6742.</title>
        <authorList>
            <person name="Takeda I."/>
            <person name="Yamane N."/>
            <person name="Morita T."/>
            <person name="Tamano K."/>
            <person name="Machida M."/>
            <person name="Baker S."/>
            <person name="Koike H."/>
        </authorList>
    </citation>
    <scope>NUCLEOTIDE SEQUENCE</scope>
    <source>
        <strain evidence="2">NBRC 6742</strain>
    </source>
</reference>
<gene>
    <name evidence="2" type="ORF">MAM1_0003d00367</name>
</gene>
<dbReference type="EMBL" id="DF836292">
    <property type="protein sequence ID" value="GAN00939.1"/>
    <property type="molecule type" value="Genomic_DNA"/>
</dbReference>
<dbReference type="OrthoDB" id="2442720at2759"/>
<feature type="domain" description="Tc1-like transposase DDE" evidence="1">
    <location>
        <begin position="20"/>
        <end position="79"/>
    </location>
</feature>
<dbReference type="Gene3D" id="3.30.420.10">
    <property type="entry name" value="Ribonuclease H-like superfamily/Ribonuclease H"/>
    <property type="match status" value="1"/>
</dbReference>
<protein>
    <recommendedName>
        <fullName evidence="1">Tc1-like transposase DDE domain-containing protein</fullName>
    </recommendedName>
</protein>
<organism evidence="2">
    <name type="scientific">Mucor ambiguus</name>
    <dbReference type="NCBI Taxonomy" id="91626"/>
    <lineage>
        <taxon>Eukaryota</taxon>
        <taxon>Fungi</taxon>
        <taxon>Fungi incertae sedis</taxon>
        <taxon>Mucoromycota</taxon>
        <taxon>Mucoromycotina</taxon>
        <taxon>Mucoromycetes</taxon>
        <taxon>Mucorales</taxon>
        <taxon>Mucorineae</taxon>
        <taxon>Mucoraceae</taxon>
        <taxon>Mucor</taxon>
    </lineage>
</organism>